<reference evidence="1 2" key="1">
    <citation type="submission" date="2024-05" db="EMBL/GenBank/DDBJ databases">
        <title>A draft genome resource for the thread blight pathogen Marasmius tenuissimus strain MS-2.</title>
        <authorList>
            <person name="Yulfo-Soto G.E."/>
            <person name="Baruah I.K."/>
            <person name="Amoako-Attah I."/>
            <person name="Bukari Y."/>
            <person name="Meinhardt L.W."/>
            <person name="Bailey B.A."/>
            <person name="Cohen S.P."/>
        </authorList>
    </citation>
    <scope>NUCLEOTIDE SEQUENCE [LARGE SCALE GENOMIC DNA]</scope>
    <source>
        <strain evidence="1 2">MS-2</strain>
    </source>
</reference>
<name>A0ABR2ZG17_9AGAR</name>
<proteinExistence type="predicted"/>
<dbReference type="Proteomes" id="UP001437256">
    <property type="component" value="Unassembled WGS sequence"/>
</dbReference>
<evidence type="ECO:0000313" key="2">
    <source>
        <dbReference type="Proteomes" id="UP001437256"/>
    </source>
</evidence>
<protein>
    <recommendedName>
        <fullName evidence="3">F-box domain-containing protein</fullName>
    </recommendedName>
</protein>
<evidence type="ECO:0008006" key="3">
    <source>
        <dbReference type="Google" id="ProtNLM"/>
    </source>
</evidence>
<sequence>MTAPSVSGIQRVPPEILEVILNLAVFQPANNTRIETQAELSSGRRWPDVFNYNNGPWSISRVCRIWRIITTSSPEFWQYFMLGNVNPGHPGQVKALQTWLTYTGTLKISFLISPLGLWDDEGRSDVFAFLLAKSSERWEEIQVINSSFQFWRYLFQKRHKYQFVSLTDVILLSEGDRVVYQDRTVAVGIASLAYHAFNRAPQLRSLVNREAIQSFRLSSYESQLTRFEGSVRGGLIHHLHVLSNASTLEWCRLEIDYTSVSSDVDFSFSLPELRTLEVHLSNTSERNSDPLAVENLSKIRHLHIPALESLVIQTADMNVPVPFQAFTEALRSSSCILRSLEISGRIICPEEEQGILTLLRSESARTIDRLCLWVCDKQPPLLYAIIIPHLVVETGSSEEFLPSLNTLEFRFTVSRHFEDMVYDGLVDAVRSRVTLRNVHFSLGLENAGEVYRYTSAFDEGCTRALRDTGLNVVVRDLVMI</sequence>
<evidence type="ECO:0000313" key="1">
    <source>
        <dbReference type="EMBL" id="KAL0060278.1"/>
    </source>
</evidence>
<organism evidence="1 2">
    <name type="scientific">Marasmius tenuissimus</name>
    <dbReference type="NCBI Taxonomy" id="585030"/>
    <lineage>
        <taxon>Eukaryota</taxon>
        <taxon>Fungi</taxon>
        <taxon>Dikarya</taxon>
        <taxon>Basidiomycota</taxon>
        <taxon>Agaricomycotina</taxon>
        <taxon>Agaricomycetes</taxon>
        <taxon>Agaricomycetidae</taxon>
        <taxon>Agaricales</taxon>
        <taxon>Marasmiineae</taxon>
        <taxon>Marasmiaceae</taxon>
        <taxon>Marasmius</taxon>
    </lineage>
</organism>
<keyword evidence="2" id="KW-1185">Reference proteome</keyword>
<gene>
    <name evidence="1" type="ORF">AAF712_012941</name>
</gene>
<dbReference type="EMBL" id="JBBXMP010000183">
    <property type="protein sequence ID" value="KAL0060278.1"/>
    <property type="molecule type" value="Genomic_DNA"/>
</dbReference>
<comment type="caution">
    <text evidence="1">The sequence shown here is derived from an EMBL/GenBank/DDBJ whole genome shotgun (WGS) entry which is preliminary data.</text>
</comment>
<accession>A0ABR2ZG17</accession>